<dbReference type="PROSITE" id="PS50005">
    <property type="entry name" value="TPR"/>
    <property type="match status" value="1"/>
</dbReference>
<protein>
    <submittedName>
        <fullName evidence="3">Uncharacterized protein</fullName>
    </submittedName>
</protein>
<accession>A0A0M7AQW0</accession>
<dbReference type="Gene3D" id="1.25.40.10">
    <property type="entry name" value="Tetratricopeptide repeat domain"/>
    <property type="match status" value="1"/>
</dbReference>
<proteinExistence type="predicted"/>
<feature type="signal peptide" evidence="2">
    <location>
        <begin position="1"/>
        <end position="26"/>
    </location>
</feature>
<dbReference type="RefSeq" id="WP_186009142.1">
    <property type="nucleotide sequence ID" value="NZ_CXWD01000025.1"/>
</dbReference>
<keyword evidence="2" id="KW-0732">Signal</keyword>
<keyword evidence="1" id="KW-0802">TPR repeat</keyword>
<name>A0A0M7AQW0_9HYPH</name>
<keyword evidence="4" id="KW-1185">Reference proteome</keyword>
<feature type="chain" id="PRO_5005809595" evidence="2">
    <location>
        <begin position="27"/>
        <end position="455"/>
    </location>
</feature>
<dbReference type="AlphaFoldDB" id="A0A0M7AQW0"/>
<sequence length="455" mass="50404">MHLTSDTIFCLVIMAGLLFSSAVAEAQEADIGGQPEVSADALLARQTVLLAKMLERPADLDIAFEYATVSVMVGDYEAAISTFERMLIFAPNLPRVKLELGVLYYRLGSFETARYYFQSTLETPNVPEEVQQRVETYLSAIASKQQPTQFRADVIIGARYQSNANAAPGGRRVTLNGRDFILDDTATGQADINAFVAGRAYGSYDLGTQGDLIETDVVFYAARFADQVRLDTGLAEITLGPSFNMARFNFDDVQLGIYGVASGVRLNHANYNGALGVGTRLVARPDIQTEINAKLEWRQRWFNDTSDYPTVSDRNGYFVQFASKISRQLTKGLQMRVLALADFEETRIKSQQSWEAGGGVGATYQFASPVKQLPHLWSIDLEAGYIYRAYDEPDPLVNAAVKQRDHEGWLRAALNVPLKYNVSAGLVGEVRRQNSNYDLSSYSNVSAMFSLRKAF</sequence>
<evidence type="ECO:0000313" key="3">
    <source>
        <dbReference type="EMBL" id="CTQ76183.1"/>
    </source>
</evidence>
<dbReference type="InterPro" id="IPR011990">
    <property type="entry name" value="TPR-like_helical_dom_sf"/>
</dbReference>
<reference evidence="4" key="1">
    <citation type="submission" date="2015-07" db="EMBL/GenBank/DDBJ databases">
        <authorList>
            <person name="Rodrigo-Torres Lidia"/>
            <person name="Arahal R.David."/>
        </authorList>
    </citation>
    <scope>NUCLEOTIDE SEQUENCE [LARGE SCALE GENOMIC DNA]</scope>
    <source>
        <strain evidence="4">CECT 5112</strain>
    </source>
</reference>
<feature type="repeat" description="TPR" evidence="1">
    <location>
        <begin position="60"/>
        <end position="93"/>
    </location>
</feature>
<dbReference type="EMBL" id="CXWD01000025">
    <property type="protein sequence ID" value="CTQ76183.1"/>
    <property type="molecule type" value="Genomic_DNA"/>
</dbReference>
<evidence type="ECO:0000256" key="1">
    <source>
        <dbReference type="PROSITE-ProRule" id="PRU00339"/>
    </source>
</evidence>
<dbReference type="SUPFAM" id="SSF48452">
    <property type="entry name" value="TPR-like"/>
    <property type="match status" value="1"/>
</dbReference>
<dbReference type="STRING" id="388408.LAX5112_04504"/>
<organism evidence="3 4">
    <name type="scientific">Roseibium alexandrii</name>
    <dbReference type="NCBI Taxonomy" id="388408"/>
    <lineage>
        <taxon>Bacteria</taxon>
        <taxon>Pseudomonadati</taxon>
        <taxon>Pseudomonadota</taxon>
        <taxon>Alphaproteobacteria</taxon>
        <taxon>Hyphomicrobiales</taxon>
        <taxon>Stappiaceae</taxon>
        <taxon>Roseibium</taxon>
    </lineage>
</organism>
<evidence type="ECO:0000313" key="4">
    <source>
        <dbReference type="Proteomes" id="UP000053235"/>
    </source>
</evidence>
<dbReference type="Proteomes" id="UP000053235">
    <property type="component" value="Unassembled WGS sequence"/>
</dbReference>
<dbReference type="InterPro" id="IPR019734">
    <property type="entry name" value="TPR_rpt"/>
</dbReference>
<gene>
    <name evidence="3" type="ORF">LAX5112_04504</name>
</gene>
<evidence type="ECO:0000256" key="2">
    <source>
        <dbReference type="SAM" id="SignalP"/>
    </source>
</evidence>